<dbReference type="Gene3D" id="2.70.70.10">
    <property type="entry name" value="Glucose Permease (Domain IIA)"/>
    <property type="match status" value="1"/>
</dbReference>
<dbReference type="InterPro" id="IPR003352">
    <property type="entry name" value="PTS_EIIC"/>
</dbReference>
<comment type="caution">
    <text evidence="16">The sequence shown here is derived from an EMBL/GenBank/DDBJ whole genome shotgun (WGS) entry which is preliminary data.</text>
</comment>
<keyword evidence="9 12" id="KW-1133">Transmembrane helix</keyword>
<keyword evidence="4" id="KW-0762">Sugar transport</keyword>
<feature type="transmembrane region" description="Helical" evidence="12">
    <location>
        <begin position="497"/>
        <end position="519"/>
    </location>
</feature>
<evidence type="ECO:0000256" key="11">
    <source>
        <dbReference type="PROSITE-ProRule" id="PRU00421"/>
    </source>
</evidence>
<feature type="domain" description="PTS EIIB type-1" evidence="14">
    <location>
        <begin position="7"/>
        <end position="90"/>
    </location>
</feature>
<dbReference type="SUPFAM" id="SSF55604">
    <property type="entry name" value="Glucose permease domain IIB"/>
    <property type="match status" value="1"/>
</dbReference>
<keyword evidence="5" id="KW-0808">Transferase</keyword>
<keyword evidence="8" id="KW-0418">Kinase</keyword>
<dbReference type="OrthoDB" id="9769191at2"/>
<evidence type="ECO:0000259" key="14">
    <source>
        <dbReference type="PROSITE" id="PS51098"/>
    </source>
</evidence>
<feature type="active site" description="Phosphocysteine intermediate; for EIIB activity" evidence="11">
    <location>
        <position position="29"/>
    </location>
</feature>
<comment type="subcellular location">
    <subcellularLocation>
        <location evidence="1">Cell membrane</location>
        <topology evidence="1">Multi-pass membrane protein</topology>
    </subcellularLocation>
</comment>
<evidence type="ECO:0000256" key="10">
    <source>
        <dbReference type="ARBA" id="ARBA00023136"/>
    </source>
</evidence>
<dbReference type="Proteomes" id="UP000216943">
    <property type="component" value="Unassembled WGS sequence"/>
</dbReference>
<dbReference type="GO" id="GO:0005886">
    <property type="term" value="C:plasma membrane"/>
    <property type="evidence" value="ECO:0007669"/>
    <property type="project" value="UniProtKB-SubCell"/>
</dbReference>
<keyword evidence="3" id="KW-1003">Cell membrane</keyword>
<dbReference type="NCBIfam" id="TIGR00830">
    <property type="entry name" value="PTBA"/>
    <property type="match status" value="1"/>
</dbReference>
<evidence type="ECO:0000256" key="3">
    <source>
        <dbReference type="ARBA" id="ARBA00022475"/>
    </source>
</evidence>
<dbReference type="PANTHER" id="PTHR30175">
    <property type="entry name" value="PHOSPHOTRANSFERASE SYSTEM TRANSPORT PROTEIN"/>
    <property type="match status" value="1"/>
</dbReference>
<keyword evidence="2" id="KW-0813">Transport</keyword>
<dbReference type="RefSeq" id="WP_095334970.1">
    <property type="nucleotide sequence ID" value="NZ_NQNY01000011.1"/>
</dbReference>
<feature type="domain" description="PTS EIIA type-1" evidence="13">
    <location>
        <begin position="593"/>
        <end position="701"/>
    </location>
</feature>
<accession>A0A269TI64</accession>
<sequence>MKKSQFFDAAEKTLEALGGKENIVDSYHCATRLRSYVKDKSKVDVKKIKSLGLAKGTNWDGDQFQIIFGAGTVNKVFDEFSKMLPKNTASNNDKPVKKQGFHWDKRNKWYSNIFLMIRFGVRYFADIFIPLIPVFIVGGISLALVNFISAIADVNTNYHAANARTVFDMVGGAVFGFLPAFIGFTAMKKFGGNPFYGLAIGLIMVAPNLVNSWNVNGTLSAMSIIGAPANGSRLEDGTIATYALFPDFPEFFQFRLVGYQAQVFPVIAVVLMAYFIEKVLKKYLPEFIAILAIPLGTVLITMFFGFWIVGPAFKYVAIGLSEAFKWLFNSTNIAGLGFGGLVFAFFYPFLVVTGLHQGFLPIETQLIADQGFSWITPVATVSNISQGMAGLAMIVWFLVHKKRTEAIKHVPGAVSANLGITEPVLYGLNVPLKFAFIGAAIGSAAGGYWIGATHTVSNSLGSASWLGFIQFDFTNNGQAWLAYMADKNAMLKNLAPVANIGIASAIATVFAFFSTYGLTLTRWGKRAIKEFFGEAVEEKLNRKQKRAKKQEVVLAGTNQAVNLAADTPKKEFEELKVYSPIAGKMKSIEDFPDPTFAARLLGDGVMFIPDPSASTVNVYAPISGKVETVLPTGHAYGITNDDNISVFMHLGVDTVNLNGEGFKPLVSQGDFVKAGQLIATYEANAIRHRVKSVDVAMVVLDESQYKNIDKRMYRDVQARQFAFVVKK</sequence>
<dbReference type="PROSITE" id="PS51093">
    <property type="entry name" value="PTS_EIIA_TYPE_1"/>
    <property type="match status" value="1"/>
</dbReference>
<evidence type="ECO:0000256" key="8">
    <source>
        <dbReference type="ARBA" id="ARBA00022777"/>
    </source>
</evidence>
<dbReference type="PROSITE" id="PS51098">
    <property type="entry name" value="PTS_EIIB_TYPE_1"/>
    <property type="match status" value="1"/>
</dbReference>
<keyword evidence="10 12" id="KW-0472">Membrane</keyword>
<dbReference type="GO" id="GO:0016301">
    <property type="term" value="F:kinase activity"/>
    <property type="evidence" value="ECO:0007669"/>
    <property type="project" value="UniProtKB-KW"/>
</dbReference>
<name>A0A269TI64_9BACT</name>
<dbReference type="Pfam" id="PF00367">
    <property type="entry name" value="PTS_EIIB"/>
    <property type="match status" value="1"/>
</dbReference>
<feature type="transmembrane region" description="Helical" evidence="12">
    <location>
        <begin position="288"/>
        <end position="313"/>
    </location>
</feature>
<dbReference type="GO" id="GO:0008982">
    <property type="term" value="F:protein-N(PI)-phosphohistidine-sugar phosphotransferase activity"/>
    <property type="evidence" value="ECO:0007669"/>
    <property type="project" value="InterPro"/>
</dbReference>
<dbReference type="GO" id="GO:0015771">
    <property type="term" value="P:trehalose transport"/>
    <property type="evidence" value="ECO:0007669"/>
    <property type="project" value="TreeGrafter"/>
</dbReference>
<dbReference type="GO" id="GO:0090589">
    <property type="term" value="F:protein-phosphocysteine-trehalose phosphotransferase system transporter activity"/>
    <property type="evidence" value="ECO:0007669"/>
    <property type="project" value="TreeGrafter"/>
</dbReference>
<evidence type="ECO:0000313" key="17">
    <source>
        <dbReference type="Proteomes" id="UP000216943"/>
    </source>
</evidence>
<feature type="transmembrane region" description="Helical" evidence="12">
    <location>
        <begin position="374"/>
        <end position="399"/>
    </location>
</feature>
<organism evidence="16 17">
    <name type="scientific">Mycoplasmopsis agassizii</name>
    <dbReference type="NCBI Taxonomy" id="33922"/>
    <lineage>
        <taxon>Bacteria</taxon>
        <taxon>Bacillati</taxon>
        <taxon>Mycoplasmatota</taxon>
        <taxon>Mycoplasmoidales</taxon>
        <taxon>Metamycoplasmataceae</taxon>
        <taxon>Mycoplasmopsis</taxon>
    </lineage>
</organism>
<gene>
    <name evidence="16" type="ORF">CJJ23_03465</name>
</gene>
<dbReference type="GO" id="GO:0009401">
    <property type="term" value="P:phosphoenolpyruvate-dependent sugar phosphotransferase system"/>
    <property type="evidence" value="ECO:0007669"/>
    <property type="project" value="UniProtKB-KW"/>
</dbReference>
<evidence type="ECO:0000259" key="15">
    <source>
        <dbReference type="PROSITE" id="PS51103"/>
    </source>
</evidence>
<evidence type="ECO:0000256" key="2">
    <source>
        <dbReference type="ARBA" id="ARBA00022448"/>
    </source>
</evidence>
<evidence type="ECO:0000256" key="7">
    <source>
        <dbReference type="ARBA" id="ARBA00022692"/>
    </source>
</evidence>
<feature type="transmembrane region" description="Helical" evidence="12">
    <location>
        <begin position="333"/>
        <end position="353"/>
    </location>
</feature>
<feature type="transmembrane region" description="Helical" evidence="12">
    <location>
        <begin position="194"/>
        <end position="213"/>
    </location>
</feature>
<feature type="transmembrane region" description="Helical" evidence="12">
    <location>
        <begin position="169"/>
        <end position="187"/>
    </location>
</feature>
<dbReference type="InterPro" id="IPR036878">
    <property type="entry name" value="Glu_permease_IIB"/>
</dbReference>
<dbReference type="Gene3D" id="3.30.1360.60">
    <property type="entry name" value="Glucose permease domain IIB"/>
    <property type="match status" value="1"/>
</dbReference>
<keyword evidence="6" id="KW-0598">Phosphotransferase system</keyword>
<dbReference type="InterPro" id="IPR018113">
    <property type="entry name" value="PTrfase_EIIB_Cys"/>
</dbReference>
<evidence type="ECO:0000256" key="9">
    <source>
        <dbReference type="ARBA" id="ARBA00022989"/>
    </source>
</evidence>
<protein>
    <submittedName>
        <fullName evidence="16">Uncharacterized protein</fullName>
    </submittedName>
</protein>
<keyword evidence="7 12" id="KW-0812">Transmembrane</keyword>
<dbReference type="Pfam" id="PF02378">
    <property type="entry name" value="PTS_EIIC"/>
    <property type="match status" value="1"/>
</dbReference>
<reference evidence="17" key="1">
    <citation type="submission" date="2017-08" db="EMBL/GenBank/DDBJ databases">
        <authorList>
            <person name="Alvarez-Ponce D."/>
            <person name="Weitzman C.L."/>
            <person name="Tillett R.L."/>
            <person name="Sandmeier F.C."/>
            <person name="Tracy C.R."/>
        </authorList>
    </citation>
    <scope>NUCLEOTIDE SEQUENCE [LARGE SCALE GENOMIC DNA]</scope>
    <source>
        <strain evidence="17">723</strain>
    </source>
</reference>
<evidence type="ECO:0000256" key="12">
    <source>
        <dbReference type="SAM" id="Phobius"/>
    </source>
</evidence>
<evidence type="ECO:0000259" key="13">
    <source>
        <dbReference type="PROSITE" id="PS51093"/>
    </source>
</evidence>
<evidence type="ECO:0000256" key="6">
    <source>
        <dbReference type="ARBA" id="ARBA00022683"/>
    </source>
</evidence>
<dbReference type="InterPro" id="IPR011055">
    <property type="entry name" value="Dup_hybrid_motif"/>
</dbReference>
<dbReference type="InterPro" id="IPR001996">
    <property type="entry name" value="PTS_IIB_1"/>
</dbReference>
<proteinExistence type="predicted"/>
<dbReference type="InterPro" id="IPR050558">
    <property type="entry name" value="PTS_Sugar-Specific_Components"/>
</dbReference>
<dbReference type="PROSITE" id="PS51103">
    <property type="entry name" value="PTS_EIIC_TYPE_1"/>
    <property type="match status" value="1"/>
</dbReference>
<dbReference type="SUPFAM" id="SSF51261">
    <property type="entry name" value="Duplicated hybrid motif"/>
    <property type="match status" value="1"/>
</dbReference>
<feature type="transmembrane region" description="Helical" evidence="12">
    <location>
        <begin position="256"/>
        <end position="276"/>
    </location>
</feature>
<evidence type="ECO:0000256" key="1">
    <source>
        <dbReference type="ARBA" id="ARBA00004651"/>
    </source>
</evidence>
<dbReference type="InterPro" id="IPR013013">
    <property type="entry name" value="PTS_EIIC_1"/>
</dbReference>
<dbReference type="Pfam" id="PF00358">
    <property type="entry name" value="PTS_EIIA_1"/>
    <property type="match status" value="1"/>
</dbReference>
<evidence type="ECO:0000256" key="4">
    <source>
        <dbReference type="ARBA" id="ARBA00022597"/>
    </source>
</evidence>
<dbReference type="EMBL" id="NQNY01000011">
    <property type="protein sequence ID" value="PAK21172.1"/>
    <property type="molecule type" value="Genomic_DNA"/>
</dbReference>
<dbReference type="PANTHER" id="PTHR30175:SF4">
    <property type="entry name" value="PTS SYSTEM TREHALOSE-SPECIFIC EIIBC COMPONENT"/>
    <property type="match status" value="1"/>
</dbReference>
<evidence type="ECO:0000313" key="16">
    <source>
        <dbReference type="EMBL" id="PAK21172.1"/>
    </source>
</evidence>
<dbReference type="AlphaFoldDB" id="A0A269TI64"/>
<feature type="transmembrane region" description="Helical" evidence="12">
    <location>
        <begin position="123"/>
        <end position="149"/>
    </location>
</feature>
<feature type="domain" description="PTS EIIC type-1" evidence="15">
    <location>
        <begin position="122"/>
        <end position="528"/>
    </location>
</feature>
<evidence type="ECO:0000256" key="5">
    <source>
        <dbReference type="ARBA" id="ARBA00022679"/>
    </source>
</evidence>
<dbReference type="InterPro" id="IPR001127">
    <property type="entry name" value="PTS_EIIA_1_perm"/>
</dbReference>